<dbReference type="Proteomes" id="UP001152523">
    <property type="component" value="Unassembled WGS sequence"/>
</dbReference>
<dbReference type="EMBL" id="CAMAPF010000913">
    <property type="protein sequence ID" value="CAH9119219.1"/>
    <property type="molecule type" value="Genomic_DNA"/>
</dbReference>
<evidence type="ECO:0000313" key="3">
    <source>
        <dbReference type="Proteomes" id="UP001152523"/>
    </source>
</evidence>
<dbReference type="AlphaFoldDB" id="A0AAV0E7T9"/>
<feature type="domain" description="Retrotransposon gag" evidence="1">
    <location>
        <begin position="5"/>
        <end position="82"/>
    </location>
</feature>
<organism evidence="2 3">
    <name type="scientific">Cuscuta epithymum</name>
    <dbReference type="NCBI Taxonomy" id="186058"/>
    <lineage>
        <taxon>Eukaryota</taxon>
        <taxon>Viridiplantae</taxon>
        <taxon>Streptophyta</taxon>
        <taxon>Embryophyta</taxon>
        <taxon>Tracheophyta</taxon>
        <taxon>Spermatophyta</taxon>
        <taxon>Magnoliopsida</taxon>
        <taxon>eudicotyledons</taxon>
        <taxon>Gunneridae</taxon>
        <taxon>Pentapetalae</taxon>
        <taxon>asterids</taxon>
        <taxon>lamiids</taxon>
        <taxon>Solanales</taxon>
        <taxon>Convolvulaceae</taxon>
        <taxon>Cuscuteae</taxon>
        <taxon>Cuscuta</taxon>
        <taxon>Cuscuta subgen. Cuscuta</taxon>
    </lineage>
</organism>
<proteinExistence type="predicted"/>
<protein>
    <recommendedName>
        <fullName evidence="1">Retrotransposon gag domain-containing protein</fullName>
    </recommendedName>
</protein>
<sequence>MMERETSEWLRWMKNNNLLRSWAEFLEQLKQRFDPMHFEDFVGKLSKTRQLTTVAAYRAEYENLLNKVTGVPKAILISMFVARLQ</sequence>
<keyword evidence="3" id="KW-1185">Reference proteome</keyword>
<evidence type="ECO:0000259" key="1">
    <source>
        <dbReference type="Pfam" id="PF03732"/>
    </source>
</evidence>
<reference evidence="2" key="1">
    <citation type="submission" date="2022-07" db="EMBL/GenBank/DDBJ databases">
        <authorList>
            <person name="Macas J."/>
            <person name="Novak P."/>
            <person name="Neumann P."/>
        </authorList>
    </citation>
    <scope>NUCLEOTIDE SEQUENCE</scope>
</reference>
<accession>A0AAV0E7T9</accession>
<dbReference type="InterPro" id="IPR005162">
    <property type="entry name" value="Retrotrans_gag_dom"/>
</dbReference>
<dbReference type="Pfam" id="PF03732">
    <property type="entry name" value="Retrotrans_gag"/>
    <property type="match status" value="1"/>
</dbReference>
<comment type="caution">
    <text evidence="2">The sequence shown here is derived from an EMBL/GenBank/DDBJ whole genome shotgun (WGS) entry which is preliminary data.</text>
</comment>
<gene>
    <name evidence="2" type="ORF">CEPIT_LOCUS22587</name>
</gene>
<evidence type="ECO:0000313" key="2">
    <source>
        <dbReference type="EMBL" id="CAH9119219.1"/>
    </source>
</evidence>
<name>A0AAV0E7T9_9ASTE</name>